<dbReference type="Gene3D" id="3.90.110.10">
    <property type="entry name" value="Lactate dehydrogenase/glycoside hydrolase, family 4, C-terminal"/>
    <property type="match status" value="1"/>
</dbReference>
<dbReference type="PANTHER" id="PTHR32092">
    <property type="entry name" value="6-PHOSPHO-BETA-GLUCOSIDASE-RELATED"/>
    <property type="match status" value="1"/>
</dbReference>
<evidence type="ECO:0000256" key="6">
    <source>
        <dbReference type="ARBA" id="ARBA00023295"/>
    </source>
</evidence>
<dbReference type="CDD" id="cd05296">
    <property type="entry name" value="GH4_P_beta_glucosidase"/>
    <property type="match status" value="1"/>
</dbReference>
<evidence type="ECO:0000313" key="10">
    <source>
        <dbReference type="Proteomes" id="UP001602123"/>
    </source>
</evidence>
<evidence type="ECO:0000256" key="1">
    <source>
        <dbReference type="ARBA" id="ARBA00010141"/>
    </source>
</evidence>
<feature type="domain" description="Glycosyl hydrolase family 4 C-terminal" evidence="8">
    <location>
        <begin position="190"/>
        <end position="393"/>
    </location>
</feature>
<dbReference type="Pfam" id="PF02056">
    <property type="entry name" value="Glyco_hydro_4"/>
    <property type="match status" value="1"/>
</dbReference>
<dbReference type="InterPro" id="IPR001088">
    <property type="entry name" value="Glyco_hydro_4"/>
</dbReference>
<evidence type="ECO:0000256" key="5">
    <source>
        <dbReference type="ARBA" id="ARBA00023211"/>
    </source>
</evidence>
<keyword evidence="10" id="KW-1185">Reference proteome</keyword>
<keyword evidence="4 7" id="KW-0520">NAD</keyword>
<dbReference type="InterPro" id="IPR022616">
    <property type="entry name" value="Glyco_hydro_4_C"/>
</dbReference>
<dbReference type="SUPFAM" id="SSF51735">
    <property type="entry name" value="NAD(P)-binding Rossmann-fold domains"/>
    <property type="match status" value="1"/>
</dbReference>
<sequence length="417" mass="44774">MKLAVVGGGSTYTPELVDGFARLRDALPVTELVLIDPDARRLELVGGLARRILARQGHPGRVSWTADLDAGADGADAVLLQLRVGGQAARQQDETWPLECGCVGQETTGAGGLAKALRTVPVVLDIAERVRRRNPDAWIVDFTNPVGIVTRALLGAGHRAVGLCNVAIGFQRKFARLLGVAPEDVALEHVGLNHLTWERSVTVGGRDVLPRLIAEHGDAIAADLRMPRSVVDRLGVVPSYYLRYFYQHDEVVRQLRTGPSRAAEVAAMERELLALYADPALDEKPELLARRGGAFYSEAAVALTASLLRDTGDVQVVNALNNGTLPFLPDDAVIEVPAAVDARGAHPLPVRPLEPLYAGLVASVTAYEHLALEAALKGGRDRVFAALLAHPLIGQLDHADRLTDALLAHNRDHLAWA</sequence>
<evidence type="ECO:0000256" key="3">
    <source>
        <dbReference type="ARBA" id="ARBA00022801"/>
    </source>
</evidence>
<dbReference type="SUPFAM" id="SSF56327">
    <property type="entry name" value="LDH C-terminal domain-like"/>
    <property type="match status" value="1"/>
</dbReference>
<evidence type="ECO:0000259" key="8">
    <source>
        <dbReference type="Pfam" id="PF11975"/>
    </source>
</evidence>
<protein>
    <submittedName>
        <fullName evidence="9">6-phospho-beta-glucosidase</fullName>
        <ecNumber evidence="9">3.2.1.86</ecNumber>
    </submittedName>
</protein>
<dbReference type="PRINTS" id="PR00732">
    <property type="entry name" value="GLHYDRLASE4"/>
</dbReference>
<dbReference type="EMBL" id="JBIAUT010000002">
    <property type="protein sequence ID" value="MFF4216634.1"/>
    <property type="molecule type" value="Genomic_DNA"/>
</dbReference>
<dbReference type="RefSeq" id="WP_364899451.1">
    <property type="nucleotide sequence ID" value="NZ_JBFAUC010000024.1"/>
</dbReference>
<dbReference type="Gene3D" id="3.40.50.720">
    <property type="entry name" value="NAD(P)-binding Rossmann-like Domain"/>
    <property type="match status" value="1"/>
</dbReference>
<keyword evidence="5" id="KW-0464">Manganese</keyword>
<keyword evidence="2" id="KW-0479">Metal-binding</keyword>
<name>A0ABW6TVL9_9ACTN</name>
<dbReference type="InterPro" id="IPR036291">
    <property type="entry name" value="NAD(P)-bd_dom_sf"/>
</dbReference>
<keyword evidence="6 7" id="KW-0326">Glycosidase</keyword>
<dbReference type="GO" id="GO:0008706">
    <property type="term" value="F:6-phospho-beta-glucosidase activity"/>
    <property type="evidence" value="ECO:0007669"/>
    <property type="project" value="UniProtKB-EC"/>
</dbReference>
<dbReference type="Proteomes" id="UP001602123">
    <property type="component" value="Unassembled WGS sequence"/>
</dbReference>
<proteinExistence type="inferred from homology"/>
<evidence type="ECO:0000256" key="4">
    <source>
        <dbReference type="ARBA" id="ARBA00023027"/>
    </source>
</evidence>
<comment type="caution">
    <text evidence="9">The sequence shown here is derived from an EMBL/GenBank/DDBJ whole genome shotgun (WGS) entry which is preliminary data.</text>
</comment>
<comment type="cofactor">
    <cofactor evidence="7">
        <name>NAD(+)</name>
        <dbReference type="ChEBI" id="CHEBI:57540"/>
    </cofactor>
    <text evidence="7">Binds 1 NAD(+) per subunit.</text>
</comment>
<dbReference type="InterPro" id="IPR015955">
    <property type="entry name" value="Lactate_DH/Glyco_Ohase_4_C"/>
</dbReference>
<dbReference type="EC" id="3.2.1.86" evidence="9"/>
<evidence type="ECO:0000256" key="7">
    <source>
        <dbReference type="RuleBase" id="RU361152"/>
    </source>
</evidence>
<reference evidence="9 10" key="1">
    <citation type="submission" date="2024-10" db="EMBL/GenBank/DDBJ databases">
        <title>The Natural Products Discovery Center: Release of the First 8490 Sequenced Strains for Exploring Actinobacteria Biosynthetic Diversity.</title>
        <authorList>
            <person name="Kalkreuter E."/>
            <person name="Kautsar S.A."/>
            <person name="Yang D."/>
            <person name="Bader C.D."/>
            <person name="Teijaro C.N."/>
            <person name="Fluegel L."/>
            <person name="Davis C.M."/>
            <person name="Simpson J.R."/>
            <person name="Lauterbach L."/>
            <person name="Steele A.D."/>
            <person name="Gui C."/>
            <person name="Meng S."/>
            <person name="Li G."/>
            <person name="Viehrig K."/>
            <person name="Ye F."/>
            <person name="Su P."/>
            <person name="Kiefer A.F."/>
            <person name="Nichols A."/>
            <person name="Cepeda A.J."/>
            <person name="Yan W."/>
            <person name="Fan B."/>
            <person name="Jiang Y."/>
            <person name="Adhikari A."/>
            <person name="Zheng C.-J."/>
            <person name="Schuster L."/>
            <person name="Cowan T.M."/>
            <person name="Smanski M.J."/>
            <person name="Chevrette M.G."/>
            <person name="De Carvalho L.P.S."/>
            <person name="Shen B."/>
        </authorList>
    </citation>
    <scope>NUCLEOTIDE SEQUENCE [LARGE SCALE GENOMIC DNA]</scope>
    <source>
        <strain evidence="9 10">NPDC001650</strain>
    </source>
</reference>
<dbReference type="Pfam" id="PF11975">
    <property type="entry name" value="Glyco_hydro_4C"/>
    <property type="match status" value="1"/>
</dbReference>
<keyword evidence="3 7" id="KW-0378">Hydrolase</keyword>
<organism evidence="9 10">
    <name type="scientific">Streptomyces nondiastaticus</name>
    <dbReference type="NCBI Taxonomy" id="3154512"/>
    <lineage>
        <taxon>Bacteria</taxon>
        <taxon>Bacillati</taxon>
        <taxon>Actinomycetota</taxon>
        <taxon>Actinomycetes</taxon>
        <taxon>Kitasatosporales</taxon>
        <taxon>Streptomycetaceae</taxon>
        <taxon>Streptomyces</taxon>
    </lineage>
</organism>
<gene>
    <name evidence="9" type="ORF">ACFYZM_10180</name>
</gene>
<dbReference type="PANTHER" id="PTHR32092:SF5">
    <property type="entry name" value="6-PHOSPHO-BETA-GLUCOSIDASE"/>
    <property type="match status" value="1"/>
</dbReference>
<accession>A0ABW6TVL9</accession>
<evidence type="ECO:0000313" key="9">
    <source>
        <dbReference type="EMBL" id="MFF4216634.1"/>
    </source>
</evidence>
<comment type="similarity">
    <text evidence="1 7">Belongs to the glycosyl hydrolase 4 family.</text>
</comment>
<evidence type="ECO:0000256" key="2">
    <source>
        <dbReference type="ARBA" id="ARBA00022723"/>
    </source>
</evidence>